<dbReference type="SUPFAM" id="SSF51445">
    <property type="entry name" value="(Trans)glycosidases"/>
    <property type="match status" value="1"/>
</dbReference>
<comment type="caution">
    <text evidence="2">The sequence shown here is derived from an EMBL/GenBank/DDBJ whole genome shotgun (WGS) entry which is preliminary data.</text>
</comment>
<keyword evidence="3" id="KW-1185">Reference proteome</keyword>
<organism evidence="2 3">
    <name type="scientific">Paenibacillus germinis</name>
    <dbReference type="NCBI Taxonomy" id="2654979"/>
    <lineage>
        <taxon>Bacteria</taxon>
        <taxon>Bacillati</taxon>
        <taxon>Bacillota</taxon>
        <taxon>Bacilli</taxon>
        <taxon>Bacillales</taxon>
        <taxon>Paenibacillaceae</taxon>
        <taxon>Paenibacillus</taxon>
    </lineage>
</organism>
<dbReference type="Gene3D" id="2.60.120.260">
    <property type="entry name" value="Galactose-binding domain-like"/>
    <property type="match status" value="1"/>
</dbReference>
<dbReference type="Gene3D" id="3.20.20.80">
    <property type="entry name" value="Glycosidases"/>
    <property type="match status" value="1"/>
</dbReference>
<proteinExistence type="predicted"/>
<dbReference type="NCBIfam" id="NF047446">
    <property type="entry name" value="barrel_OmpL47"/>
    <property type="match status" value="1"/>
</dbReference>
<dbReference type="EMBL" id="WHOC01000158">
    <property type="protein sequence ID" value="NOU90057.1"/>
    <property type="molecule type" value="Genomic_DNA"/>
</dbReference>
<feature type="chain" id="PRO_5047190305" evidence="1">
    <location>
        <begin position="38"/>
        <end position="877"/>
    </location>
</feature>
<protein>
    <submittedName>
        <fullName evidence="2">Uncharacterized protein</fullName>
    </submittedName>
</protein>
<dbReference type="Gene3D" id="3.30.1920.20">
    <property type="match status" value="1"/>
</dbReference>
<feature type="signal peptide" evidence="1">
    <location>
        <begin position="1"/>
        <end position="37"/>
    </location>
</feature>
<keyword evidence="1" id="KW-0732">Signal</keyword>
<name>A0ABX1ZAC7_9BACL</name>
<evidence type="ECO:0000313" key="2">
    <source>
        <dbReference type="EMBL" id="NOU90057.1"/>
    </source>
</evidence>
<dbReference type="RefSeq" id="WP_171692865.1">
    <property type="nucleotide sequence ID" value="NZ_WHOC01000158.1"/>
</dbReference>
<dbReference type="Proteomes" id="UP000658690">
    <property type="component" value="Unassembled WGS sequence"/>
</dbReference>
<gene>
    <name evidence="2" type="ORF">GC102_30500</name>
</gene>
<evidence type="ECO:0000313" key="3">
    <source>
        <dbReference type="Proteomes" id="UP000658690"/>
    </source>
</evidence>
<reference evidence="2 3" key="1">
    <citation type="submission" date="2019-10" db="EMBL/GenBank/DDBJ databases">
        <title>Description of Paenibacillus choica sp. nov.</title>
        <authorList>
            <person name="Carlier A."/>
            <person name="Qi S."/>
        </authorList>
    </citation>
    <scope>NUCLEOTIDE SEQUENCE [LARGE SCALE GENOMIC DNA]</scope>
    <source>
        <strain evidence="2 3">LMG 31460</strain>
    </source>
</reference>
<sequence>MMYFVNWKRTSLRTIVTLMATLLFVSSGLFISGSANAFNQDELGPNVFGPTEIGEAQPYNLLSPGFDDALRSTRWIPAGVMPGYIFNFDNTAGRNGSGAAFINEPTNDGINTFSSYTQTLTVNGNLQVGKSIAFSGWVKAENVACKPILVANQTTCQGIGAYMAIEYYNGSGTRISFDQTGPIIGNTDWTYRRAVGVIPQGTASVKLNFILNGMGKAYFDDAALAYYSDSSVINAVYAQQVELNVTNSLINTDIRGLGVNLNPHFARPGRLSTQDEQLITERLQLIKPAWVRVFTDTRWWVTATGNDFTTLPLMNGLVKDLQIIKGLGAKVNLVMTWPNYLQPKEVIADHMADLIEWLLQNKQLHIDGLTLYNEPDNSNSFPGTVADYVALYQEMADVLAARGLQDVKLIGGDVSASDTFTEAIAGPLQSNLGMLSYHSYVHYKRSMASTVLRSAMVAKFAQSKGLDEFLWETNVGYGAGFAAFTPGKVDDVLMPKRYPSMLKLAAYAMQTLAVGVKGLSYWEAFDMNYGELGETGWIMSYGMWGTKEQGYPLRPAYYSYQLLSSQIQPGSSIRKVTSTSADSTLLSYMIDKPDGSQALFLLNPWDKPVSVTAHLGDASYTNQKAKRIIYNSTEVASAIAEGRITLSKTEVSLSGGSYIDVIQPESMMIIELDKVPPVTTATLSPAQPEGQNGWYVNPVTVGLTATNNLSVSSGSEVAATYYTIDGGAQQSGNSVTLTTDGVHTLAYWSVDNAGNIEEQHTTTVKIDKTAPLLTVQLDKTSIWPPNHKMVTVHATLSSSDATSGVASVVLTSITSNEPDSGQGDIEAAIGTSATTFNLRAERLGNGTGRIYTITYTITDNVGNKSTAVSTVTVPHNE</sequence>
<accession>A0ABX1ZAC7</accession>
<dbReference type="InterPro" id="IPR058094">
    <property type="entry name" value="Ig-like_OmpL47-like"/>
</dbReference>
<dbReference type="InterPro" id="IPR017853">
    <property type="entry name" value="GH"/>
</dbReference>
<evidence type="ECO:0000256" key="1">
    <source>
        <dbReference type="SAM" id="SignalP"/>
    </source>
</evidence>